<reference evidence="1" key="1">
    <citation type="submission" date="2021-01" db="EMBL/GenBank/DDBJ databases">
        <authorList>
            <person name="Corre E."/>
            <person name="Pelletier E."/>
            <person name="Niang G."/>
            <person name="Scheremetjew M."/>
            <person name="Finn R."/>
            <person name="Kale V."/>
            <person name="Holt S."/>
            <person name="Cochrane G."/>
            <person name="Meng A."/>
            <person name="Brown T."/>
            <person name="Cohen L."/>
        </authorList>
    </citation>
    <scope>NUCLEOTIDE SEQUENCE</scope>
    <source>
        <strain evidence="1">OF101</strain>
    </source>
</reference>
<gene>
    <name evidence="1" type="ORF">ACAT0790_LOCUS25262</name>
</gene>
<protein>
    <submittedName>
        <fullName evidence="1">Uncharacterized protein</fullName>
    </submittedName>
</protein>
<organism evidence="1">
    <name type="scientific">Alexandrium catenella</name>
    <name type="common">Red tide dinoflagellate</name>
    <name type="synonym">Gonyaulax catenella</name>
    <dbReference type="NCBI Taxonomy" id="2925"/>
    <lineage>
        <taxon>Eukaryota</taxon>
        <taxon>Sar</taxon>
        <taxon>Alveolata</taxon>
        <taxon>Dinophyceae</taxon>
        <taxon>Gonyaulacales</taxon>
        <taxon>Pyrocystaceae</taxon>
        <taxon>Alexandrium</taxon>
    </lineage>
</organism>
<dbReference type="AlphaFoldDB" id="A0A7S1MRX9"/>
<accession>A0A7S1MRX9</accession>
<dbReference type="EMBL" id="HBGE01041842">
    <property type="protein sequence ID" value="CAD9137488.1"/>
    <property type="molecule type" value="Transcribed_RNA"/>
</dbReference>
<sequence length="193" mass="22450">MVEYEYDLTRWKDAKVFSGGTMDMWNDWDNEKDPKLMRIHPKDMMDYNGLTKCFKRDLFSKAVCIDGDTYLEVIKLQEDLKFHFYYTGLDPEDGTEEPKSWLCLIVYAKQHLTAITKGLKSVGVDISSSDEDPVDQDTDDLGLQMMLRASDTYVTFCDPWLKKVFTDPDGLLQPGSTYHYEDEVVKKLVIQKR</sequence>
<name>A0A7S1MRX9_ALECA</name>
<evidence type="ECO:0000313" key="1">
    <source>
        <dbReference type="EMBL" id="CAD9137488.1"/>
    </source>
</evidence>
<proteinExistence type="predicted"/>